<dbReference type="Proteomes" id="UP001634393">
    <property type="component" value="Unassembled WGS sequence"/>
</dbReference>
<evidence type="ECO:0000313" key="1">
    <source>
        <dbReference type="EMBL" id="KAL3849845.1"/>
    </source>
</evidence>
<organism evidence="1 2">
    <name type="scientific">Penstemon smallii</name>
    <dbReference type="NCBI Taxonomy" id="265156"/>
    <lineage>
        <taxon>Eukaryota</taxon>
        <taxon>Viridiplantae</taxon>
        <taxon>Streptophyta</taxon>
        <taxon>Embryophyta</taxon>
        <taxon>Tracheophyta</taxon>
        <taxon>Spermatophyta</taxon>
        <taxon>Magnoliopsida</taxon>
        <taxon>eudicotyledons</taxon>
        <taxon>Gunneridae</taxon>
        <taxon>Pentapetalae</taxon>
        <taxon>asterids</taxon>
        <taxon>lamiids</taxon>
        <taxon>Lamiales</taxon>
        <taxon>Plantaginaceae</taxon>
        <taxon>Cheloneae</taxon>
        <taxon>Penstemon</taxon>
    </lineage>
</organism>
<gene>
    <name evidence="1" type="ORF">ACJIZ3_011727</name>
</gene>
<accession>A0ABD3UKC5</accession>
<name>A0ABD3UKC5_9LAMI</name>
<dbReference type="AlphaFoldDB" id="A0ABD3UKC5"/>
<reference evidence="1 2" key="1">
    <citation type="submission" date="2024-12" db="EMBL/GenBank/DDBJ databases">
        <title>The unique morphological basis and parallel evolutionary history of personate flowers in Penstemon.</title>
        <authorList>
            <person name="Depatie T.H."/>
            <person name="Wessinger C.A."/>
        </authorList>
    </citation>
    <scope>NUCLEOTIDE SEQUENCE [LARGE SCALE GENOMIC DNA]</scope>
    <source>
        <strain evidence="1">WTNN_2</strain>
        <tissue evidence="1">Leaf</tissue>
    </source>
</reference>
<keyword evidence="2" id="KW-1185">Reference proteome</keyword>
<sequence>MARRSWGRRGLGLGQGLILKLPLSFIKKDTKEWWFLHYVSKKLLGQMCHLNPSFKKWRREWGRFLRNCFHSWGSLLKRIGGIQTTKLTEEHNGYELVDGDPLLAIKKKFVDLLDGGTPAEN</sequence>
<comment type="caution">
    <text evidence="1">The sequence shown here is derived from an EMBL/GenBank/DDBJ whole genome shotgun (WGS) entry which is preliminary data.</text>
</comment>
<dbReference type="EMBL" id="JBJXBP010000001">
    <property type="protein sequence ID" value="KAL3849845.1"/>
    <property type="molecule type" value="Genomic_DNA"/>
</dbReference>
<proteinExistence type="predicted"/>
<protein>
    <submittedName>
        <fullName evidence="1">Uncharacterized protein</fullName>
    </submittedName>
</protein>
<evidence type="ECO:0000313" key="2">
    <source>
        <dbReference type="Proteomes" id="UP001634393"/>
    </source>
</evidence>